<feature type="transmembrane region" description="Helical" evidence="2">
    <location>
        <begin position="116"/>
        <end position="136"/>
    </location>
</feature>
<sequence length="391" mass="43365">MALVICAPSHSRPGRSSEGRSGGTIPSRAINKYSCRLTFARGSRSRSRPLLSASALLSFSPRIICLLPSSSSSHSLRLFPPLLLPSNHLPSFLIHHFSLSLGLIPHLLLPSNHLPSSFVIFIFISLRLFPLLLLPSIHLPSFLIHLHFSLSLGLIPHLLLPSNHLPSSFVIFIFISLRLFPPLLLPSNHLPSFLIHHFSLSLGLISSFSRRIICPSSFVSSFLFVLFPPLLLPSIHLPFFLIHLHFSLSLGLIPHLLLPSNHLSSFCLHLHFFFSWFLSSSTSPVKSSSFLPSPFSFLFLLVLFLPSHFSRSFLPPSFPLCLGLIPPLPPPLASFTSSSPSSFTITFLFPFLLLPPPPCNFHIRRSTTIKTETHKCIRPIGISDAASRAHP</sequence>
<name>A0A3R7LW39_PENVA</name>
<feature type="transmembrane region" description="Helical" evidence="2">
    <location>
        <begin position="290"/>
        <end position="309"/>
    </location>
</feature>
<keyword evidence="2" id="KW-0812">Transmembrane</keyword>
<reference evidence="3 4" key="1">
    <citation type="submission" date="2018-04" db="EMBL/GenBank/DDBJ databases">
        <authorList>
            <person name="Zhang X."/>
            <person name="Yuan J."/>
            <person name="Li F."/>
            <person name="Xiang J."/>
        </authorList>
    </citation>
    <scope>NUCLEOTIDE SEQUENCE [LARGE SCALE GENOMIC DNA]</scope>
    <source>
        <tissue evidence="3">Muscle</tissue>
    </source>
</reference>
<organism evidence="3 4">
    <name type="scientific">Penaeus vannamei</name>
    <name type="common">Whiteleg shrimp</name>
    <name type="synonym">Litopenaeus vannamei</name>
    <dbReference type="NCBI Taxonomy" id="6689"/>
    <lineage>
        <taxon>Eukaryota</taxon>
        <taxon>Metazoa</taxon>
        <taxon>Ecdysozoa</taxon>
        <taxon>Arthropoda</taxon>
        <taxon>Crustacea</taxon>
        <taxon>Multicrustacea</taxon>
        <taxon>Malacostraca</taxon>
        <taxon>Eumalacostraca</taxon>
        <taxon>Eucarida</taxon>
        <taxon>Decapoda</taxon>
        <taxon>Dendrobranchiata</taxon>
        <taxon>Penaeoidea</taxon>
        <taxon>Penaeidae</taxon>
        <taxon>Penaeus</taxon>
    </lineage>
</organism>
<keyword evidence="2" id="KW-0472">Membrane</keyword>
<dbReference type="Proteomes" id="UP000283509">
    <property type="component" value="Unassembled WGS sequence"/>
</dbReference>
<proteinExistence type="predicted"/>
<keyword evidence="2" id="KW-1133">Transmembrane helix</keyword>
<evidence type="ECO:0000313" key="3">
    <source>
        <dbReference type="EMBL" id="ROT60827.1"/>
    </source>
</evidence>
<feature type="transmembrane region" description="Helical" evidence="2">
    <location>
        <begin position="221"/>
        <end position="242"/>
    </location>
</feature>
<evidence type="ECO:0000313" key="4">
    <source>
        <dbReference type="Proteomes" id="UP000283509"/>
    </source>
</evidence>
<dbReference type="AlphaFoldDB" id="A0A3R7LW39"/>
<keyword evidence="4" id="KW-1185">Reference proteome</keyword>
<feature type="region of interest" description="Disordered" evidence="1">
    <location>
        <begin position="7"/>
        <end position="27"/>
    </location>
</feature>
<feature type="transmembrane region" description="Helical" evidence="2">
    <location>
        <begin position="89"/>
        <end position="109"/>
    </location>
</feature>
<evidence type="ECO:0000256" key="2">
    <source>
        <dbReference type="SAM" id="Phobius"/>
    </source>
</evidence>
<feature type="transmembrane region" description="Helical" evidence="2">
    <location>
        <begin position="262"/>
        <end position="278"/>
    </location>
</feature>
<comment type="caution">
    <text evidence="3">The sequence shown here is derived from an EMBL/GenBank/DDBJ whole genome shotgun (WGS) entry which is preliminary data.</text>
</comment>
<feature type="transmembrane region" description="Helical" evidence="2">
    <location>
        <begin position="332"/>
        <end position="354"/>
    </location>
</feature>
<gene>
    <name evidence="3" type="ORF">C7M84_021538</name>
</gene>
<protein>
    <submittedName>
        <fullName evidence="3">Uncharacterized protein</fullName>
    </submittedName>
</protein>
<reference evidence="3 4" key="2">
    <citation type="submission" date="2019-01" db="EMBL/GenBank/DDBJ databases">
        <title>The decoding of complex shrimp genome reveals the adaptation for benthos swimmer, frequently molting mechanism and breeding impact on genome.</title>
        <authorList>
            <person name="Sun Y."/>
            <person name="Gao Y."/>
            <person name="Yu Y."/>
        </authorList>
    </citation>
    <scope>NUCLEOTIDE SEQUENCE [LARGE SCALE GENOMIC DNA]</scope>
    <source>
        <tissue evidence="3">Muscle</tissue>
    </source>
</reference>
<dbReference type="EMBL" id="QCYY01004530">
    <property type="protein sequence ID" value="ROT60827.1"/>
    <property type="molecule type" value="Genomic_DNA"/>
</dbReference>
<accession>A0A3R7LW39</accession>
<evidence type="ECO:0000256" key="1">
    <source>
        <dbReference type="SAM" id="MobiDB-lite"/>
    </source>
</evidence>